<keyword evidence="1 5" id="KW-1003">Cell membrane</keyword>
<dbReference type="NCBIfam" id="TIGR03500">
    <property type="entry name" value="FliO_TIGR"/>
    <property type="match status" value="1"/>
</dbReference>
<accession>Q3ADD3</accession>
<evidence type="ECO:0000256" key="4">
    <source>
        <dbReference type="ARBA" id="ARBA00023136"/>
    </source>
</evidence>
<keyword evidence="6" id="KW-0969">Cilium</keyword>
<evidence type="ECO:0000256" key="2">
    <source>
        <dbReference type="ARBA" id="ARBA00022692"/>
    </source>
</evidence>
<keyword evidence="2 5" id="KW-0812">Transmembrane</keyword>
<keyword evidence="7" id="KW-1185">Reference proteome</keyword>
<protein>
    <recommendedName>
        <fullName evidence="5">Flagellar protein</fullName>
    </recommendedName>
</protein>
<dbReference type="eggNOG" id="COG3190">
    <property type="taxonomic scope" value="Bacteria"/>
</dbReference>
<dbReference type="KEGG" id="chy:CHY_1004"/>
<evidence type="ECO:0000313" key="6">
    <source>
        <dbReference type="EMBL" id="ABB13751.1"/>
    </source>
</evidence>
<dbReference type="HOGENOM" id="CLU_1988607_0_0_9"/>
<evidence type="ECO:0000313" key="7">
    <source>
        <dbReference type="Proteomes" id="UP000002706"/>
    </source>
</evidence>
<name>Q3ADD3_CARHZ</name>
<dbReference type="InParanoid" id="Q3ADD3"/>
<feature type="transmembrane region" description="Helical" evidence="5">
    <location>
        <begin position="14"/>
        <end position="39"/>
    </location>
</feature>
<keyword evidence="5" id="KW-0975">Bacterial flagellum</keyword>
<evidence type="ECO:0000256" key="1">
    <source>
        <dbReference type="ARBA" id="ARBA00022475"/>
    </source>
</evidence>
<dbReference type="Proteomes" id="UP000002706">
    <property type="component" value="Chromosome"/>
</dbReference>
<dbReference type="GO" id="GO:0005886">
    <property type="term" value="C:plasma membrane"/>
    <property type="evidence" value="ECO:0007669"/>
    <property type="project" value="UniProtKB-SubCell"/>
</dbReference>
<keyword evidence="4 5" id="KW-0472">Membrane</keyword>
<evidence type="ECO:0000256" key="5">
    <source>
        <dbReference type="RuleBase" id="RU362064"/>
    </source>
</evidence>
<comment type="subcellular location">
    <subcellularLocation>
        <location evidence="5">Cell membrane</location>
    </subcellularLocation>
    <subcellularLocation>
        <location evidence="5">Bacterial flagellum basal body</location>
    </subcellularLocation>
</comment>
<keyword evidence="3 5" id="KW-1133">Transmembrane helix</keyword>
<keyword evidence="6" id="KW-0966">Cell projection</keyword>
<keyword evidence="6" id="KW-0282">Flagellum</keyword>
<dbReference type="GO" id="GO:0044781">
    <property type="term" value="P:bacterial-type flagellum organization"/>
    <property type="evidence" value="ECO:0007669"/>
    <property type="project" value="UniProtKB-UniRule"/>
</dbReference>
<gene>
    <name evidence="6" type="ordered locus">CHY_1004</name>
</gene>
<sequence>MKIPGKRRKKLGSYFVQIFWSFFVLVLLLAGLFLLARYLKNFRIGFKSRYIEIIDRLPLSPKAGLVLLKVNDKYYFAGYGEDNVSLLDTFENPPAEIPGYGNVFESRLNQKISEVVGQIKSGGKK</sequence>
<proteinExistence type="inferred from homology"/>
<dbReference type="InterPro" id="IPR022781">
    <property type="entry name" value="Flagellar_biosynth_FliO"/>
</dbReference>
<dbReference type="STRING" id="246194.CHY_1004"/>
<dbReference type="Pfam" id="PF04347">
    <property type="entry name" value="FliO"/>
    <property type="match status" value="1"/>
</dbReference>
<dbReference type="AlphaFoldDB" id="Q3ADD3"/>
<dbReference type="EMBL" id="CP000141">
    <property type="protein sequence ID" value="ABB13751.1"/>
    <property type="molecule type" value="Genomic_DNA"/>
</dbReference>
<evidence type="ECO:0000256" key="3">
    <source>
        <dbReference type="ARBA" id="ARBA00022989"/>
    </source>
</evidence>
<organism evidence="6 7">
    <name type="scientific">Carboxydothermus hydrogenoformans (strain ATCC BAA-161 / DSM 6008 / Z-2901)</name>
    <dbReference type="NCBI Taxonomy" id="246194"/>
    <lineage>
        <taxon>Bacteria</taxon>
        <taxon>Bacillati</taxon>
        <taxon>Bacillota</taxon>
        <taxon>Clostridia</taxon>
        <taxon>Thermoanaerobacterales</taxon>
        <taxon>Thermoanaerobacteraceae</taxon>
        <taxon>Carboxydothermus</taxon>
    </lineage>
</organism>
<dbReference type="OrthoDB" id="1725526at2"/>
<dbReference type="GO" id="GO:0009425">
    <property type="term" value="C:bacterial-type flagellum basal body"/>
    <property type="evidence" value="ECO:0007669"/>
    <property type="project" value="UniProtKB-SubCell"/>
</dbReference>
<reference evidence="6 7" key="1">
    <citation type="journal article" date="2005" name="PLoS Genet.">
        <title>Life in hot carbon monoxide: the complete genome sequence of Carboxydothermus hydrogenoformans Z-2901.</title>
        <authorList>
            <person name="Wu M."/>
            <person name="Ren Q."/>
            <person name="Durkin A.S."/>
            <person name="Daugherty S.C."/>
            <person name="Brinkac L.M."/>
            <person name="Dodson R.J."/>
            <person name="Madupu R."/>
            <person name="Sullivan S.A."/>
            <person name="Kolonay J.F."/>
            <person name="Haft D.H."/>
            <person name="Nelson W.C."/>
            <person name="Tallon L.J."/>
            <person name="Jones K.M."/>
            <person name="Ulrich L.E."/>
            <person name="Gonzalez J.M."/>
            <person name="Zhulin I.B."/>
            <person name="Robb F.T."/>
            <person name="Eisen J.A."/>
        </authorList>
    </citation>
    <scope>NUCLEOTIDE SEQUENCE [LARGE SCALE GENOMIC DNA]</scope>
    <source>
        <strain evidence="7">ATCC BAA-161 / DSM 6008 / Z-2901</strain>
    </source>
</reference>
<comment type="similarity">
    <text evidence="5">Belongs to the FliO/MopB family.</text>
</comment>